<evidence type="ECO:0000313" key="2">
    <source>
        <dbReference type="EMBL" id="AIX12593.1"/>
    </source>
</evidence>
<organism evidence="2 3">
    <name type="scientific">Lactococcus phage WRP3</name>
    <dbReference type="NCBI Taxonomy" id="1560313"/>
    <lineage>
        <taxon>Viruses</taxon>
        <taxon>Duplodnaviria</taxon>
        <taxon>Heunggongvirae</taxon>
        <taxon>Uroviricota</taxon>
        <taxon>Caudoviricetes</taxon>
        <taxon>Audreyjarvisvirus</taxon>
        <taxon>Audreyjarvisvirus WRP3</taxon>
    </lineage>
</organism>
<keyword evidence="3" id="KW-1185">Reference proteome</keyword>
<dbReference type="GeneID" id="24722356"/>
<reference evidence="2 3" key="1">
    <citation type="journal article" date="2015" name="Appl. Environ. Microbiol.">
        <title>Lactococcal 949 group phages recognize a carbohydrate receptor on the host cell surface.</title>
        <authorList>
            <person name="Mahony J."/>
            <person name="Randazzo W."/>
            <person name="Neve H."/>
            <person name="Settanni L."/>
            <person name="van Sinderen D."/>
        </authorList>
    </citation>
    <scope>NUCLEOTIDE SEQUENCE [LARGE SCALE GENOMIC DNA]</scope>
    <source>
        <strain evidence="2">WRP3</strain>
    </source>
</reference>
<dbReference type="RefSeq" id="YP_009147747.1">
    <property type="nucleotide sequence ID" value="NC_027341.1"/>
</dbReference>
<protein>
    <submittedName>
        <fullName evidence="2">Uncharacterized protein</fullName>
    </submittedName>
</protein>
<feature type="region of interest" description="Disordered" evidence="1">
    <location>
        <begin position="66"/>
        <end position="87"/>
    </location>
</feature>
<dbReference type="KEGG" id="vg:24722356"/>
<gene>
    <name evidence="2" type="ORF">WRP3_090</name>
</gene>
<dbReference type="EMBL" id="KM677185">
    <property type="protein sequence ID" value="AIX12593.1"/>
    <property type="molecule type" value="Genomic_DNA"/>
</dbReference>
<dbReference type="Proteomes" id="UP000032686">
    <property type="component" value="Segment"/>
</dbReference>
<evidence type="ECO:0000313" key="3">
    <source>
        <dbReference type="Proteomes" id="UP000032686"/>
    </source>
</evidence>
<sequence>MKEHIVVVDEVHEDNMEKLKNINNVKESIELLSDSFVEAGEKMRELANSLRGESVDVYDPLTDKRKKEQSFKNGVSNLKHIKKRGGK</sequence>
<evidence type="ECO:0000256" key="1">
    <source>
        <dbReference type="SAM" id="MobiDB-lite"/>
    </source>
</evidence>
<dbReference type="OrthoDB" id="25585at10239"/>
<accession>A0A0D3MTC3</accession>
<proteinExistence type="predicted"/>
<name>A0A0D3MTC3_9CAUD</name>